<comment type="caution">
    <text evidence="1">The sequence shown here is derived from an EMBL/GenBank/DDBJ whole genome shotgun (WGS) entry which is preliminary data.</text>
</comment>
<reference evidence="1 2" key="1">
    <citation type="submission" date="2021-06" db="EMBL/GenBank/DDBJ databases">
        <title>New haloarchaea isolates fom saline soil.</title>
        <authorList>
            <person name="Duran-Viseras A."/>
            <person name="Sanchez-Porro C.S."/>
            <person name="Ventosa A."/>
        </authorList>
    </citation>
    <scope>NUCLEOTIDE SEQUENCE [LARGE SCALE GENOMIC DNA]</scope>
    <source>
        <strain evidence="1 2">JCM 183640</strain>
    </source>
</reference>
<evidence type="ECO:0000313" key="2">
    <source>
        <dbReference type="Proteomes" id="UP000766550"/>
    </source>
</evidence>
<gene>
    <name evidence="1" type="ORF">KTS45_10605</name>
</gene>
<dbReference type="Pfam" id="PF24430">
    <property type="entry name" value="DUF7553"/>
    <property type="match status" value="1"/>
</dbReference>
<accession>A0A8J7YA44</accession>
<dbReference type="AlphaFoldDB" id="A0A8J7YA44"/>
<sequence length="89" mass="10390">MNRHFEDTRYYLERAVETASKGVRAELEPVETRVRDLIGVEREAEPDRVERVKRDLTDLQTKAGERGERVIADAREKVGVHRQKDRTEA</sequence>
<dbReference type="RefSeq" id="WP_162319204.1">
    <property type="nucleotide sequence ID" value="NZ_JAHQXF010000002.1"/>
</dbReference>
<proteinExistence type="predicted"/>
<name>A0A8J7YA44_9EURY</name>
<evidence type="ECO:0000313" key="1">
    <source>
        <dbReference type="EMBL" id="MBV0924648.1"/>
    </source>
</evidence>
<dbReference type="OrthoDB" id="206274at2157"/>
<protein>
    <submittedName>
        <fullName evidence="1">Uncharacterized protein</fullName>
    </submittedName>
</protein>
<dbReference type="InterPro" id="IPR055975">
    <property type="entry name" value="DUF7553"/>
</dbReference>
<dbReference type="EMBL" id="JAHQXF010000002">
    <property type="protein sequence ID" value="MBV0924648.1"/>
    <property type="molecule type" value="Genomic_DNA"/>
</dbReference>
<organism evidence="1 2">
    <name type="scientific">Haloarcula limicola</name>
    <dbReference type="NCBI Taxonomy" id="1429915"/>
    <lineage>
        <taxon>Archaea</taxon>
        <taxon>Methanobacteriati</taxon>
        <taxon>Methanobacteriota</taxon>
        <taxon>Stenosarchaea group</taxon>
        <taxon>Halobacteria</taxon>
        <taxon>Halobacteriales</taxon>
        <taxon>Haloarculaceae</taxon>
        <taxon>Haloarcula</taxon>
    </lineage>
</organism>
<keyword evidence="2" id="KW-1185">Reference proteome</keyword>
<dbReference type="Proteomes" id="UP000766550">
    <property type="component" value="Unassembled WGS sequence"/>
</dbReference>